<dbReference type="Proteomes" id="UP000325315">
    <property type="component" value="Unassembled WGS sequence"/>
</dbReference>
<gene>
    <name evidence="1" type="ORF">EPI10_001315</name>
</gene>
<organism evidence="1 2">
    <name type="scientific">Gossypium australe</name>
    <dbReference type="NCBI Taxonomy" id="47621"/>
    <lineage>
        <taxon>Eukaryota</taxon>
        <taxon>Viridiplantae</taxon>
        <taxon>Streptophyta</taxon>
        <taxon>Embryophyta</taxon>
        <taxon>Tracheophyta</taxon>
        <taxon>Spermatophyta</taxon>
        <taxon>Magnoliopsida</taxon>
        <taxon>eudicotyledons</taxon>
        <taxon>Gunneridae</taxon>
        <taxon>Pentapetalae</taxon>
        <taxon>rosids</taxon>
        <taxon>malvids</taxon>
        <taxon>Malvales</taxon>
        <taxon>Malvaceae</taxon>
        <taxon>Malvoideae</taxon>
        <taxon>Gossypium</taxon>
    </lineage>
</organism>
<evidence type="ECO:0000313" key="2">
    <source>
        <dbReference type="Proteomes" id="UP000325315"/>
    </source>
</evidence>
<sequence length="72" mass="8011">MGNKNPSREEVARVEGRAPARTYAIRAREEASSPDVITDKQDRSSVMISFLSTQSMRVPKCFPRRVARATSG</sequence>
<name>A0A5B6VAH9_9ROSI</name>
<evidence type="ECO:0000313" key="1">
    <source>
        <dbReference type="EMBL" id="KAA3466202.1"/>
    </source>
</evidence>
<comment type="caution">
    <text evidence="1">The sequence shown here is derived from an EMBL/GenBank/DDBJ whole genome shotgun (WGS) entry which is preliminary data.</text>
</comment>
<protein>
    <submittedName>
        <fullName evidence="1">TBC1 domain family member 1</fullName>
    </submittedName>
</protein>
<keyword evidence="2" id="KW-1185">Reference proteome</keyword>
<dbReference type="EMBL" id="SMMG02000007">
    <property type="protein sequence ID" value="KAA3466202.1"/>
    <property type="molecule type" value="Genomic_DNA"/>
</dbReference>
<dbReference type="AlphaFoldDB" id="A0A5B6VAH9"/>
<reference evidence="2" key="1">
    <citation type="journal article" date="2019" name="Plant Biotechnol. J.">
        <title>Genome sequencing of the Australian wild diploid species Gossypium australe highlights disease resistance and delayed gland morphogenesis.</title>
        <authorList>
            <person name="Cai Y."/>
            <person name="Cai X."/>
            <person name="Wang Q."/>
            <person name="Wang P."/>
            <person name="Zhang Y."/>
            <person name="Cai C."/>
            <person name="Xu Y."/>
            <person name="Wang K."/>
            <person name="Zhou Z."/>
            <person name="Wang C."/>
            <person name="Geng S."/>
            <person name="Li B."/>
            <person name="Dong Q."/>
            <person name="Hou Y."/>
            <person name="Wang H."/>
            <person name="Ai P."/>
            <person name="Liu Z."/>
            <person name="Yi F."/>
            <person name="Sun M."/>
            <person name="An G."/>
            <person name="Cheng J."/>
            <person name="Zhang Y."/>
            <person name="Shi Q."/>
            <person name="Xie Y."/>
            <person name="Shi X."/>
            <person name="Chang Y."/>
            <person name="Huang F."/>
            <person name="Chen Y."/>
            <person name="Hong S."/>
            <person name="Mi L."/>
            <person name="Sun Q."/>
            <person name="Zhang L."/>
            <person name="Zhou B."/>
            <person name="Peng R."/>
            <person name="Zhang X."/>
            <person name="Liu F."/>
        </authorList>
    </citation>
    <scope>NUCLEOTIDE SEQUENCE [LARGE SCALE GENOMIC DNA]</scope>
    <source>
        <strain evidence="2">cv. PA1801</strain>
    </source>
</reference>
<accession>A0A5B6VAH9</accession>
<dbReference type="OrthoDB" id="851428at2759"/>
<proteinExistence type="predicted"/>